<feature type="chain" id="PRO_5041331759" evidence="1">
    <location>
        <begin position="23"/>
        <end position="95"/>
    </location>
</feature>
<gene>
    <name evidence="2" type="ORF">EV421DRAFT_1795971</name>
</gene>
<comment type="caution">
    <text evidence="2">The sequence shown here is derived from an EMBL/GenBank/DDBJ whole genome shotgun (WGS) entry which is preliminary data.</text>
</comment>
<dbReference type="EMBL" id="JAUEPT010000015">
    <property type="protein sequence ID" value="KAK0445946.1"/>
    <property type="molecule type" value="Genomic_DNA"/>
</dbReference>
<sequence>MVFPLPISVISSLSLLFPSNLSSSMQIQHCSSAMPSQDINTCEVLNTLSGRLGLPVQTLDTAIYPYGAKHFDSEFESKISSRSSRLMSRRGEKSG</sequence>
<evidence type="ECO:0000313" key="3">
    <source>
        <dbReference type="Proteomes" id="UP001175226"/>
    </source>
</evidence>
<keyword evidence="1" id="KW-0732">Signal</keyword>
<name>A0AA39JQI1_9AGAR</name>
<proteinExistence type="predicted"/>
<dbReference type="Proteomes" id="UP001175226">
    <property type="component" value="Unassembled WGS sequence"/>
</dbReference>
<feature type="signal peptide" evidence="1">
    <location>
        <begin position="1"/>
        <end position="22"/>
    </location>
</feature>
<evidence type="ECO:0000256" key="1">
    <source>
        <dbReference type="SAM" id="SignalP"/>
    </source>
</evidence>
<evidence type="ECO:0000313" key="2">
    <source>
        <dbReference type="EMBL" id="KAK0445946.1"/>
    </source>
</evidence>
<organism evidence="2 3">
    <name type="scientific">Armillaria borealis</name>
    <dbReference type="NCBI Taxonomy" id="47425"/>
    <lineage>
        <taxon>Eukaryota</taxon>
        <taxon>Fungi</taxon>
        <taxon>Dikarya</taxon>
        <taxon>Basidiomycota</taxon>
        <taxon>Agaricomycotina</taxon>
        <taxon>Agaricomycetes</taxon>
        <taxon>Agaricomycetidae</taxon>
        <taxon>Agaricales</taxon>
        <taxon>Marasmiineae</taxon>
        <taxon>Physalacriaceae</taxon>
        <taxon>Armillaria</taxon>
    </lineage>
</organism>
<reference evidence="2" key="1">
    <citation type="submission" date="2023-06" db="EMBL/GenBank/DDBJ databases">
        <authorList>
            <consortium name="Lawrence Berkeley National Laboratory"/>
            <person name="Ahrendt S."/>
            <person name="Sahu N."/>
            <person name="Indic B."/>
            <person name="Wong-Bajracharya J."/>
            <person name="Merenyi Z."/>
            <person name="Ke H.-M."/>
            <person name="Monk M."/>
            <person name="Kocsube S."/>
            <person name="Drula E."/>
            <person name="Lipzen A."/>
            <person name="Balint B."/>
            <person name="Henrissat B."/>
            <person name="Andreopoulos B."/>
            <person name="Martin F.M."/>
            <person name="Harder C.B."/>
            <person name="Rigling D."/>
            <person name="Ford K.L."/>
            <person name="Foster G.D."/>
            <person name="Pangilinan J."/>
            <person name="Papanicolaou A."/>
            <person name="Barry K."/>
            <person name="LaButti K."/>
            <person name="Viragh M."/>
            <person name="Koriabine M."/>
            <person name="Yan M."/>
            <person name="Riley R."/>
            <person name="Champramary S."/>
            <person name="Plett K.L."/>
            <person name="Tsai I.J."/>
            <person name="Slot J."/>
            <person name="Sipos G."/>
            <person name="Plett J."/>
            <person name="Nagy L.G."/>
            <person name="Grigoriev I.V."/>
        </authorList>
    </citation>
    <scope>NUCLEOTIDE SEQUENCE</scope>
    <source>
        <strain evidence="2">FPL87.14</strain>
    </source>
</reference>
<dbReference type="AlphaFoldDB" id="A0AA39JQI1"/>
<accession>A0AA39JQI1</accession>
<keyword evidence="3" id="KW-1185">Reference proteome</keyword>
<protein>
    <submittedName>
        <fullName evidence="2">Uncharacterized protein</fullName>
    </submittedName>
</protein>